<feature type="domain" description="Response regulatory" evidence="3">
    <location>
        <begin position="3"/>
        <end position="115"/>
    </location>
</feature>
<dbReference type="EMBL" id="CP000843">
    <property type="protein sequence ID" value="ABW33158.1"/>
    <property type="molecule type" value="Genomic_DNA"/>
</dbReference>
<dbReference type="GO" id="GO:0005829">
    <property type="term" value="C:cytosol"/>
    <property type="evidence" value="ECO:0007669"/>
    <property type="project" value="TreeGrafter"/>
</dbReference>
<dbReference type="RefSeq" id="WP_012168098.1">
    <property type="nucleotide sequence ID" value="NC_009931.1"/>
</dbReference>
<protein>
    <submittedName>
        <fullName evidence="4">Two-component response regulator (CheY)</fullName>
    </submittedName>
</protein>
<dbReference type="GO" id="GO:0006355">
    <property type="term" value="P:regulation of DNA-templated transcription"/>
    <property type="evidence" value="ECO:0007669"/>
    <property type="project" value="TreeGrafter"/>
</dbReference>
<dbReference type="Proteomes" id="UP000000268">
    <property type="component" value="Plasmid pREB6"/>
</dbReference>
<dbReference type="InterPro" id="IPR001789">
    <property type="entry name" value="Sig_transdc_resp-reg_receiver"/>
</dbReference>
<dbReference type="GO" id="GO:0000976">
    <property type="term" value="F:transcription cis-regulatory region binding"/>
    <property type="evidence" value="ECO:0007669"/>
    <property type="project" value="TreeGrafter"/>
</dbReference>
<evidence type="ECO:0000313" key="4">
    <source>
        <dbReference type="EMBL" id="ABW33158.1"/>
    </source>
</evidence>
<keyword evidence="4" id="KW-0614">Plasmid</keyword>
<feature type="modified residue" description="4-aspartylphosphate" evidence="2">
    <location>
        <position position="52"/>
    </location>
</feature>
<keyword evidence="5" id="KW-1185">Reference proteome</keyword>
<evidence type="ECO:0000256" key="1">
    <source>
        <dbReference type="ARBA" id="ARBA00023125"/>
    </source>
</evidence>
<dbReference type="InterPro" id="IPR039420">
    <property type="entry name" value="WalR-like"/>
</dbReference>
<dbReference type="Gene3D" id="3.40.50.2300">
    <property type="match status" value="1"/>
</dbReference>
<dbReference type="OrthoDB" id="9800897at2"/>
<dbReference type="PANTHER" id="PTHR48111:SF38">
    <property type="entry name" value="TWO-COMPONENT RESPONSE REGULATOR"/>
    <property type="match status" value="1"/>
</dbReference>
<dbReference type="PROSITE" id="PS50110">
    <property type="entry name" value="RESPONSE_REGULATORY"/>
    <property type="match status" value="1"/>
</dbReference>
<accession>A8ZQ08</accession>
<keyword evidence="1" id="KW-0238">DNA-binding</keyword>
<dbReference type="Pfam" id="PF00072">
    <property type="entry name" value="Response_reg"/>
    <property type="match status" value="1"/>
</dbReference>
<dbReference type="GO" id="GO:0000156">
    <property type="term" value="F:phosphorelay response regulator activity"/>
    <property type="evidence" value="ECO:0007669"/>
    <property type="project" value="TreeGrafter"/>
</dbReference>
<organism evidence="4 5">
    <name type="scientific">Acaryochloris marina (strain MBIC 11017)</name>
    <dbReference type="NCBI Taxonomy" id="329726"/>
    <lineage>
        <taxon>Bacteria</taxon>
        <taxon>Bacillati</taxon>
        <taxon>Cyanobacteriota</taxon>
        <taxon>Cyanophyceae</taxon>
        <taxon>Acaryochloridales</taxon>
        <taxon>Acaryochloridaceae</taxon>
        <taxon>Acaryochloris</taxon>
    </lineage>
</organism>
<evidence type="ECO:0000259" key="3">
    <source>
        <dbReference type="PROSITE" id="PS50110"/>
    </source>
</evidence>
<evidence type="ECO:0000313" key="5">
    <source>
        <dbReference type="Proteomes" id="UP000000268"/>
    </source>
</evidence>
<dbReference type="KEGG" id="amr:AM1_F0024"/>
<dbReference type="SUPFAM" id="SSF52172">
    <property type="entry name" value="CheY-like"/>
    <property type="match status" value="1"/>
</dbReference>
<sequence length="118" mass="13250">MKRILLVEDEKRVASFIEKGLLKHGYCPTLVTDGEQALNQIYHESYDLVLLDLGLPIISGRAVLQTLRQQGFTLPIIVLTAYSEKKNLALGLGADGFIDKPFRFSELLEVIQSHLPQE</sequence>
<name>A8ZQ08_ACAM1</name>
<geneLocation type="plasmid" evidence="4 5">
    <name>pREB6</name>
</geneLocation>
<dbReference type="AlphaFoldDB" id="A8ZQ08"/>
<reference evidence="4 5" key="1">
    <citation type="journal article" date="2008" name="Proc. Natl. Acad. Sci. U.S.A.">
        <title>Niche adaptation and genome expansion in the chlorophyll d-producing cyanobacterium Acaryochloris marina.</title>
        <authorList>
            <person name="Swingley W.D."/>
            <person name="Chen M."/>
            <person name="Cheung P.C."/>
            <person name="Conrad A.L."/>
            <person name="Dejesa L.C."/>
            <person name="Hao J."/>
            <person name="Honchak B.M."/>
            <person name="Karbach L.E."/>
            <person name="Kurdoglu A."/>
            <person name="Lahiri S."/>
            <person name="Mastrian S.D."/>
            <person name="Miyashita H."/>
            <person name="Page L."/>
            <person name="Ramakrishna P."/>
            <person name="Satoh S."/>
            <person name="Sattley W.M."/>
            <person name="Shimada Y."/>
            <person name="Taylor H.L."/>
            <person name="Tomo T."/>
            <person name="Tsuchiya T."/>
            <person name="Wang Z.T."/>
            <person name="Raymond J."/>
            <person name="Mimuro M."/>
            <person name="Blankenship R.E."/>
            <person name="Touchman J.W."/>
        </authorList>
    </citation>
    <scope>NUCLEOTIDE SEQUENCE [LARGE SCALE GENOMIC DNA]</scope>
    <source>
        <strain evidence="5">MBIC 11017</strain>
        <plasmid evidence="5">Plasmid pREB6</plasmid>
    </source>
</reference>
<gene>
    <name evidence="4" type="ordered locus">AM1_F0024</name>
</gene>
<dbReference type="HOGENOM" id="CLU_000445_69_9_3"/>
<evidence type="ECO:0000256" key="2">
    <source>
        <dbReference type="PROSITE-ProRule" id="PRU00169"/>
    </source>
</evidence>
<dbReference type="PANTHER" id="PTHR48111">
    <property type="entry name" value="REGULATOR OF RPOS"/>
    <property type="match status" value="1"/>
</dbReference>
<dbReference type="InterPro" id="IPR011006">
    <property type="entry name" value="CheY-like_superfamily"/>
</dbReference>
<dbReference type="SMART" id="SM00448">
    <property type="entry name" value="REC"/>
    <property type="match status" value="1"/>
</dbReference>
<proteinExistence type="predicted"/>
<dbReference type="GO" id="GO:0032993">
    <property type="term" value="C:protein-DNA complex"/>
    <property type="evidence" value="ECO:0007669"/>
    <property type="project" value="TreeGrafter"/>
</dbReference>
<keyword evidence="2" id="KW-0597">Phosphoprotein</keyword>